<feature type="chain" id="PRO_5039941689" description="DDE Tnp4 domain-containing protein" evidence="3">
    <location>
        <begin position="24"/>
        <end position="239"/>
    </location>
</feature>
<dbReference type="GO" id="GO:0046872">
    <property type="term" value="F:metal ion binding"/>
    <property type="evidence" value="ECO:0007669"/>
    <property type="project" value="UniProtKB-KW"/>
</dbReference>
<comment type="cofactor">
    <cofactor evidence="1">
        <name>a divalent metal cation</name>
        <dbReference type="ChEBI" id="CHEBI:60240"/>
    </cofactor>
</comment>
<protein>
    <recommendedName>
        <fullName evidence="8">DDE Tnp4 domain-containing protein</fullName>
    </recommendedName>
</protein>
<comment type="caution">
    <text evidence="6">The sequence shown here is derived from an EMBL/GenBank/DDBJ whole genome shotgun (WGS) entry which is preliminary data.</text>
</comment>
<sequence>MKLKHGLTFAALGALFCVHRTTASRIFYSMLDTIFSKTQGWLIWHPREVTQEAMPPSFREKYPMCRVIIDCTEVPIERPAEVSEQVNTWSNYKSDFTLKFLVGTTPSGFIQFVSKVFGGRSSDTYITANSGLLDYLEPNDVVMADKGFPNIRCELHQRQVTLEMPPFARMNEQFTAEEVQRTYKVASHRIHVERCIQRIKVFSILRTRLSHELRTHVDKIVTVCCVLANMQPPIFKESV</sequence>
<evidence type="ECO:0000313" key="7">
    <source>
        <dbReference type="Proteomes" id="UP000821853"/>
    </source>
</evidence>
<dbReference type="InterPro" id="IPR027805">
    <property type="entry name" value="Transposase_HTH_dom"/>
</dbReference>
<dbReference type="VEuPathDB" id="VectorBase:HLOH_059606"/>
<keyword evidence="7" id="KW-1185">Reference proteome</keyword>
<reference evidence="6 7" key="1">
    <citation type="journal article" date="2020" name="Cell">
        <title>Large-Scale Comparative Analyses of Tick Genomes Elucidate Their Genetic Diversity and Vector Capacities.</title>
        <authorList>
            <consortium name="Tick Genome and Microbiome Consortium (TIGMIC)"/>
            <person name="Jia N."/>
            <person name="Wang J."/>
            <person name="Shi W."/>
            <person name="Du L."/>
            <person name="Sun Y."/>
            <person name="Zhan W."/>
            <person name="Jiang J.F."/>
            <person name="Wang Q."/>
            <person name="Zhang B."/>
            <person name="Ji P."/>
            <person name="Bell-Sakyi L."/>
            <person name="Cui X.M."/>
            <person name="Yuan T.T."/>
            <person name="Jiang B.G."/>
            <person name="Yang W.F."/>
            <person name="Lam T.T."/>
            <person name="Chang Q.C."/>
            <person name="Ding S.J."/>
            <person name="Wang X.J."/>
            <person name="Zhu J.G."/>
            <person name="Ruan X.D."/>
            <person name="Zhao L."/>
            <person name="Wei J.T."/>
            <person name="Ye R.Z."/>
            <person name="Que T.C."/>
            <person name="Du C.H."/>
            <person name="Zhou Y.H."/>
            <person name="Cheng J.X."/>
            <person name="Dai P.F."/>
            <person name="Guo W.B."/>
            <person name="Han X.H."/>
            <person name="Huang E.J."/>
            <person name="Li L.F."/>
            <person name="Wei W."/>
            <person name="Gao Y.C."/>
            <person name="Liu J.Z."/>
            <person name="Shao H.Z."/>
            <person name="Wang X."/>
            <person name="Wang C.C."/>
            <person name="Yang T.C."/>
            <person name="Huo Q.B."/>
            <person name="Li W."/>
            <person name="Chen H.Y."/>
            <person name="Chen S.E."/>
            <person name="Zhou L.G."/>
            <person name="Ni X.B."/>
            <person name="Tian J.H."/>
            <person name="Sheng Y."/>
            <person name="Liu T."/>
            <person name="Pan Y.S."/>
            <person name="Xia L.Y."/>
            <person name="Li J."/>
            <person name="Zhao F."/>
            <person name="Cao W.C."/>
        </authorList>
    </citation>
    <scope>NUCLEOTIDE SEQUENCE [LARGE SCALE GENOMIC DNA]</scope>
    <source>
        <strain evidence="6">HaeL-2018</strain>
    </source>
</reference>
<organism evidence="6 7">
    <name type="scientific">Haemaphysalis longicornis</name>
    <name type="common">Bush tick</name>
    <dbReference type="NCBI Taxonomy" id="44386"/>
    <lineage>
        <taxon>Eukaryota</taxon>
        <taxon>Metazoa</taxon>
        <taxon>Ecdysozoa</taxon>
        <taxon>Arthropoda</taxon>
        <taxon>Chelicerata</taxon>
        <taxon>Arachnida</taxon>
        <taxon>Acari</taxon>
        <taxon>Parasitiformes</taxon>
        <taxon>Ixodida</taxon>
        <taxon>Ixodoidea</taxon>
        <taxon>Ixodidae</taxon>
        <taxon>Haemaphysalinae</taxon>
        <taxon>Haemaphysalis</taxon>
    </lineage>
</organism>
<dbReference type="OrthoDB" id="6434106at2759"/>
<feature type="domain" description="Transposase Helix-turn-helix" evidence="5">
    <location>
        <begin position="1"/>
        <end position="36"/>
    </location>
</feature>
<evidence type="ECO:0000256" key="2">
    <source>
        <dbReference type="ARBA" id="ARBA00022723"/>
    </source>
</evidence>
<keyword evidence="3" id="KW-0732">Signal</keyword>
<dbReference type="Pfam" id="PF13613">
    <property type="entry name" value="HTH_Tnp_4"/>
    <property type="match status" value="1"/>
</dbReference>
<dbReference type="InterPro" id="IPR027806">
    <property type="entry name" value="HARBI1_dom"/>
</dbReference>
<dbReference type="Pfam" id="PF13359">
    <property type="entry name" value="DDE_Tnp_4"/>
    <property type="match status" value="1"/>
</dbReference>
<dbReference type="EMBL" id="JABSTR010000356">
    <property type="protein sequence ID" value="KAH9382789.1"/>
    <property type="molecule type" value="Genomic_DNA"/>
</dbReference>
<evidence type="ECO:0000313" key="6">
    <source>
        <dbReference type="EMBL" id="KAH9382789.1"/>
    </source>
</evidence>
<dbReference type="OMA" id="ECEAETH"/>
<evidence type="ECO:0008006" key="8">
    <source>
        <dbReference type="Google" id="ProtNLM"/>
    </source>
</evidence>
<evidence type="ECO:0000259" key="4">
    <source>
        <dbReference type="Pfam" id="PF13359"/>
    </source>
</evidence>
<keyword evidence="2" id="KW-0479">Metal-binding</keyword>
<name>A0A9J6H7W2_HAELO</name>
<dbReference type="PANTHER" id="PTHR23080:SF143">
    <property type="entry name" value="SI:DKEY-56D12.4"/>
    <property type="match status" value="1"/>
</dbReference>
<evidence type="ECO:0000256" key="3">
    <source>
        <dbReference type="SAM" id="SignalP"/>
    </source>
</evidence>
<dbReference type="PANTHER" id="PTHR23080">
    <property type="entry name" value="THAP DOMAIN PROTEIN"/>
    <property type="match status" value="1"/>
</dbReference>
<gene>
    <name evidence="6" type="ORF">HPB48_023351</name>
</gene>
<evidence type="ECO:0000259" key="5">
    <source>
        <dbReference type="Pfam" id="PF13613"/>
    </source>
</evidence>
<evidence type="ECO:0000256" key="1">
    <source>
        <dbReference type="ARBA" id="ARBA00001968"/>
    </source>
</evidence>
<feature type="domain" description="DDE Tnp4" evidence="4">
    <location>
        <begin position="69"/>
        <end position="229"/>
    </location>
</feature>
<dbReference type="Proteomes" id="UP000821853">
    <property type="component" value="Unassembled WGS sequence"/>
</dbReference>
<proteinExistence type="predicted"/>
<accession>A0A9J6H7W2</accession>
<feature type="signal peptide" evidence="3">
    <location>
        <begin position="1"/>
        <end position="23"/>
    </location>
</feature>
<dbReference type="AlphaFoldDB" id="A0A9J6H7W2"/>